<evidence type="ECO:0000313" key="2">
    <source>
        <dbReference type="EnsemblPlants" id="OMERI06G04180.1"/>
    </source>
</evidence>
<dbReference type="HOGENOM" id="CLU_2516194_0_0_1"/>
<dbReference type="Pfam" id="PF06955">
    <property type="entry name" value="XET_C"/>
    <property type="match status" value="1"/>
</dbReference>
<dbReference type="Proteomes" id="UP000008021">
    <property type="component" value="Chromosome 6"/>
</dbReference>
<evidence type="ECO:0000259" key="1">
    <source>
        <dbReference type="Pfam" id="PF06955"/>
    </source>
</evidence>
<dbReference type="STRING" id="40149.A0A0E0DX53"/>
<dbReference type="EnsemblPlants" id="OMERI06G04180.1">
    <property type="protein sequence ID" value="OMERI06G04180.1"/>
    <property type="gene ID" value="OMERI06G04180"/>
</dbReference>
<reference evidence="2" key="2">
    <citation type="submission" date="2018-05" db="EMBL/GenBank/DDBJ databases">
        <title>OmerRS3 (Oryza meridionalis Reference Sequence Version 3).</title>
        <authorList>
            <person name="Zhang J."/>
            <person name="Kudrna D."/>
            <person name="Lee S."/>
            <person name="Talag J."/>
            <person name="Welchert J."/>
            <person name="Wing R.A."/>
        </authorList>
    </citation>
    <scope>NUCLEOTIDE SEQUENCE [LARGE SCALE GENOMIC DNA]</scope>
    <source>
        <strain evidence="2">cv. OR44</strain>
    </source>
</reference>
<sequence length="85" mass="9837">MRCLAATSGRRRAAAYGRHHASAPPSSVLSSWGKEGRYWWKEKDMEELTVHQSHQLVWARAHHLVYDYCVDTDRFPIQPPECASR</sequence>
<dbReference type="GO" id="GO:0016762">
    <property type="term" value="F:xyloglucan:xyloglucosyl transferase activity"/>
    <property type="evidence" value="ECO:0007669"/>
    <property type="project" value="InterPro"/>
</dbReference>
<dbReference type="GO" id="GO:0044042">
    <property type="term" value="P:glucan metabolic process"/>
    <property type="evidence" value="ECO:0007669"/>
    <property type="project" value="InterPro"/>
</dbReference>
<dbReference type="AlphaFoldDB" id="A0A0E0DX53"/>
<dbReference type="SUPFAM" id="SSF49899">
    <property type="entry name" value="Concanavalin A-like lectins/glucanases"/>
    <property type="match status" value="1"/>
</dbReference>
<dbReference type="Gramene" id="OMERI06G04180.1">
    <property type="protein sequence ID" value="OMERI06G04180.1"/>
    <property type="gene ID" value="OMERI06G04180"/>
</dbReference>
<reference evidence="2" key="1">
    <citation type="submission" date="2015-04" db="UniProtKB">
        <authorList>
            <consortium name="EnsemblPlants"/>
        </authorList>
    </citation>
    <scope>IDENTIFICATION</scope>
</reference>
<dbReference type="Gene3D" id="2.60.120.200">
    <property type="match status" value="1"/>
</dbReference>
<keyword evidence="3" id="KW-1185">Reference proteome</keyword>
<dbReference type="InterPro" id="IPR010713">
    <property type="entry name" value="XET_C"/>
</dbReference>
<dbReference type="InterPro" id="IPR013320">
    <property type="entry name" value="ConA-like_dom_sf"/>
</dbReference>
<feature type="domain" description="Xyloglucan endo-transglycosylase C-terminal" evidence="1">
    <location>
        <begin position="36"/>
        <end position="82"/>
    </location>
</feature>
<dbReference type="GO" id="GO:0048046">
    <property type="term" value="C:apoplast"/>
    <property type="evidence" value="ECO:0007669"/>
    <property type="project" value="InterPro"/>
</dbReference>
<evidence type="ECO:0000313" key="3">
    <source>
        <dbReference type="Proteomes" id="UP000008021"/>
    </source>
</evidence>
<dbReference type="eggNOG" id="ENOG502QS4T">
    <property type="taxonomic scope" value="Eukaryota"/>
</dbReference>
<name>A0A0E0DX53_9ORYZ</name>
<proteinExistence type="predicted"/>
<protein>
    <recommendedName>
        <fullName evidence="1">Xyloglucan endo-transglycosylase C-terminal domain-containing protein</fullName>
    </recommendedName>
</protein>
<organism evidence="2">
    <name type="scientific">Oryza meridionalis</name>
    <dbReference type="NCBI Taxonomy" id="40149"/>
    <lineage>
        <taxon>Eukaryota</taxon>
        <taxon>Viridiplantae</taxon>
        <taxon>Streptophyta</taxon>
        <taxon>Embryophyta</taxon>
        <taxon>Tracheophyta</taxon>
        <taxon>Spermatophyta</taxon>
        <taxon>Magnoliopsida</taxon>
        <taxon>Liliopsida</taxon>
        <taxon>Poales</taxon>
        <taxon>Poaceae</taxon>
        <taxon>BOP clade</taxon>
        <taxon>Oryzoideae</taxon>
        <taxon>Oryzeae</taxon>
        <taxon>Oryzinae</taxon>
        <taxon>Oryza</taxon>
    </lineage>
</organism>
<accession>A0A0E0DX53</accession>